<dbReference type="InterPro" id="IPR001128">
    <property type="entry name" value="Cyt_P450"/>
</dbReference>
<dbReference type="InterPro" id="IPR002403">
    <property type="entry name" value="Cyt_P450_E_grp-IV"/>
</dbReference>
<dbReference type="PRINTS" id="PR00385">
    <property type="entry name" value="P450"/>
</dbReference>
<reference evidence="4 5" key="1">
    <citation type="submission" date="2024-06" db="EMBL/GenBank/DDBJ databases">
        <title>The Natural Products Discovery Center: Release of the First 8490 Sequenced Strains for Exploring Actinobacteria Biosynthetic Diversity.</title>
        <authorList>
            <person name="Kalkreuter E."/>
            <person name="Kautsar S.A."/>
            <person name="Yang D."/>
            <person name="Bader C.D."/>
            <person name="Teijaro C.N."/>
            <person name="Fluegel L."/>
            <person name="Davis C.M."/>
            <person name="Simpson J.R."/>
            <person name="Lauterbach L."/>
            <person name="Steele A.D."/>
            <person name="Gui C."/>
            <person name="Meng S."/>
            <person name="Li G."/>
            <person name="Viehrig K."/>
            <person name="Ye F."/>
            <person name="Su P."/>
            <person name="Kiefer A.F."/>
            <person name="Nichols A."/>
            <person name="Cepeda A.J."/>
            <person name="Yan W."/>
            <person name="Fan B."/>
            <person name="Jiang Y."/>
            <person name="Adhikari A."/>
            <person name="Zheng C.-J."/>
            <person name="Schuster L."/>
            <person name="Cowan T.M."/>
            <person name="Smanski M.J."/>
            <person name="Chevrette M.G."/>
            <person name="De Carvalho L.P.S."/>
            <person name="Shen B."/>
        </authorList>
    </citation>
    <scope>NUCLEOTIDE SEQUENCE [LARGE SCALE GENOMIC DNA]</scope>
    <source>
        <strain evidence="4 5">NPDC033039</strain>
    </source>
</reference>
<evidence type="ECO:0000256" key="1">
    <source>
        <dbReference type="ARBA" id="ARBA00022723"/>
    </source>
</evidence>
<evidence type="ECO:0000313" key="5">
    <source>
        <dbReference type="Proteomes" id="UP001550853"/>
    </source>
</evidence>
<name>A0ABV2Z3Y3_9ACTN</name>
<dbReference type="PANTHER" id="PTHR24301:SF2">
    <property type="entry name" value="THROMBOXANE-A SYNTHASE"/>
    <property type="match status" value="1"/>
</dbReference>
<feature type="region of interest" description="Disordered" evidence="3">
    <location>
        <begin position="1"/>
        <end position="26"/>
    </location>
</feature>
<dbReference type="PANTHER" id="PTHR24301">
    <property type="entry name" value="THROMBOXANE-A SYNTHASE"/>
    <property type="match status" value="1"/>
</dbReference>
<protein>
    <submittedName>
        <fullName evidence="4">Cytochrome P450</fullName>
    </submittedName>
</protein>
<keyword evidence="2" id="KW-0408">Iron</keyword>
<accession>A0ABV2Z3Y3</accession>
<dbReference type="InterPro" id="IPR036396">
    <property type="entry name" value="Cyt_P450_sf"/>
</dbReference>
<evidence type="ECO:0000256" key="3">
    <source>
        <dbReference type="SAM" id="MobiDB-lite"/>
    </source>
</evidence>
<comment type="caution">
    <text evidence="4">The sequence shown here is derived from an EMBL/GenBank/DDBJ whole genome shotgun (WGS) entry which is preliminary data.</text>
</comment>
<dbReference type="PRINTS" id="PR00465">
    <property type="entry name" value="EP450IV"/>
</dbReference>
<keyword evidence="1" id="KW-0479">Metal-binding</keyword>
<dbReference type="Gene3D" id="1.10.630.10">
    <property type="entry name" value="Cytochrome P450"/>
    <property type="match status" value="1"/>
</dbReference>
<sequence>MTVTMAEAHPTPAVTEIPGPRGRPLVGNVPDYEKNRIRFLEKNHERYGDFFRFDAGSVVVRDPDAIHDCHVRTNTDFVSEEAIISDAPLSNAQTGPWMQARRPAWKALRPQSCLPYGAEITEAFAATVHRTGGRPFDPLRVFTDYTSAVLTRICLGEESPRVVDAVERRFQAFMVLMNRSWQRPRWLPDRALHRAREADRTLNALLRDRLERVTEPGPDLASTLMTADLGMKTAGGFLKGTLLAGYGVPAVSLTWIAHTLATDPRLAERVAAEARAASDLPTAYGAGDLPLAEAVVKEVLRLYPPTWLMGRRVLHATELGGRRLTPGETVLFSPYLVHRDPRWWDGADRLDPDRWLADTNGGARHRHAYLPYSGGTRVCIGSALGNALLILCTAHLAAHHHVAPGPAAAVHPHFGTMLTPRGLRLSCRPRRSA</sequence>
<organism evidence="4 5">
    <name type="scientific">Streptomyces catenulae</name>
    <dbReference type="NCBI Taxonomy" id="66875"/>
    <lineage>
        <taxon>Bacteria</taxon>
        <taxon>Bacillati</taxon>
        <taxon>Actinomycetota</taxon>
        <taxon>Actinomycetes</taxon>
        <taxon>Kitasatosporales</taxon>
        <taxon>Streptomycetaceae</taxon>
        <taxon>Streptomyces</taxon>
    </lineage>
</organism>
<dbReference type="SUPFAM" id="SSF48264">
    <property type="entry name" value="Cytochrome P450"/>
    <property type="match status" value="1"/>
</dbReference>
<dbReference type="EMBL" id="JBEZVI010000018">
    <property type="protein sequence ID" value="MEU3712691.1"/>
    <property type="molecule type" value="Genomic_DNA"/>
</dbReference>
<proteinExistence type="predicted"/>
<evidence type="ECO:0000256" key="2">
    <source>
        <dbReference type="ARBA" id="ARBA00023004"/>
    </source>
</evidence>
<keyword evidence="5" id="KW-1185">Reference proteome</keyword>
<dbReference type="Pfam" id="PF00067">
    <property type="entry name" value="p450"/>
    <property type="match status" value="1"/>
</dbReference>
<gene>
    <name evidence="4" type="ORF">AB0E61_21670</name>
</gene>
<dbReference type="Proteomes" id="UP001550853">
    <property type="component" value="Unassembled WGS sequence"/>
</dbReference>
<evidence type="ECO:0000313" key="4">
    <source>
        <dbReference type="EMBL" id="MEU3712691.1"/>
    </source>
</evidence>
<dbReference type="RefSeq" id="WP_078654150.1">
    <property type="nucleotide sequence ID" value="NZ_JBEZVI010000018.1"/>
</dbReference>